<comment type="caution">
    <text evidence="5">The sequence shown here is derived from an EMBL/GenBank/DDBJ whole genome shotgun (WGS) entry which is preliminary data.</text>
</comment>
<evidence type="ECO:0000313" key="6">
    <source>
        <dbReference type="Proteomes" id="UP001223084"/>
    </source>
</evidence>
<evidence type="ECO:0000256" key="2">
    <source>
        <dbReference type="ARBA" id="ARBA00022598"/>
    </source>
</evidence>
<evidence type="ECO:0000259" key="4">
    <source>
        <dbReference type="Pfam" id="PF13193"/>
    </source>
</evidence>
<name>A0AAW7CNE1_HEYCO</name>
<dbReference type="Pfam" id="PF00501">
    <property type="entry name" value="AMP-binding"/>
    <property type="match status" value="1"/>
</dbReference>
<dbReference type="Gene3D" id="3.30.300.30">
    <property type="match status" value="1"/>
</dbReference>
<dbReference type="Gene3D" id="3.40.50.12780">
    <property type="entry name" value="N-terminal domain of ligase-like"/>
    <property type="match status" value="1"/>
</dbReference>
<dbReference type="PANTHER" id="PTHR43201">
    <property type="entry name" value="ACYL-COA SYNTHETASE"/>
    <property type="match status" value="1"/>
</dbReference>
<dbReference type="GO" id="GO:0006631">
    <property type="term" value="P:fatty acid metabolic process"/>
    <property type="evidence" value="ECO:0007669"/>
    <property type="project" value="TreeGrafter"/>
</dbReference>
<dbReference type="InterPro" id="IPR000873">
    <property type="entry name" value="AMP-dep_synth/lig_dom"/>
</dbReference>
<evidence type="ECO:0000256" key="1">
    <source>
        <dbReference type="ARBA" id="ARBA00006432"/>
    </source>
</evidence>
<feature type="domain" description="AMP-binding enzyme C-terminal" evidence="4">
    <location>
        <begin position="418"/>
        <end position="497"/>
    </location>
</feature>
<accession>A0AAW7CNE1</accession>
<dbReference type="SUPFAM" id="SSF56801">
    <property type="entry name" value="Acetyl-CoA synthetase-like"/>
    <property type="match status" value="1"/>
</dbReference>
<evidence type="ECO:0000259" key="3">
    <source>
        <dbReference type="Pfam" id="PF00501"/>
    </source>
</evidence>
<sequence length="518" mass="57019">MSYLIERLDDLLTGPDKPLIKDAGRWYSTHELQGDIAKIQSDLAAAGVQPGDRILLSLPNSYTFAAAYMAVIGYGATVCPVNPEMPAYELRAFVNRCRPVYGIARGVHADEFLNGESSLKNLFVADEKMQNFHWFVRSEGTWEERKNQGAAIVRKSREPAGDQIAILLYTSGTTGSPKAVGLTHDQVFAAAQNIIASHRLTSDDITYCFLPLFHINAEVVAVLSTLLSGGKIVLESKFSASKFWKTVCEEKITWISAVPAVISIILNIEKPKEVPDHLRFVRSASAQLPILHARRFEQEFGIPIIESYGMTEAASQICVNPLPPEKRVLGSVGIPVGVELAISDESGQHLPPKTVGEIVIRGKNIITEYVKAENQDDFRDGWFHTGDVGYVNEEGYVFIVGRKKELINRGGEKISPYEVEEVIRGLPGVHQVAVIGVPDPKYGEQVAACIVPENDDPASLKALEEAVMEHCRRSLSSYKCPSKIKFAEELPVGPTGKIQRIRLKQEMGLQKIAGQSGR</sequence>
<dbReference type="GO" id="GO:0031956">
    <property type="term" value="F:medium-chain fatty acid-CoA ligase activity"/>
    <property type="evidence" value="ECO:0007669"/>
    <property type="project" value="TreeGrafter"/>
</dbReference>
<evidence type="ECO:0000313" key="5">
    <source>
        <dbReference type="EMBL" id="MDL5039925.1"/>
    </source>
</evidence>
<protein>
    <submittedName>
        <fullName evidence="5">AMP-binding protein</fullName>
    </submittedName>
</protein>
<dbReference type="InterPro" id="IPR020845">
    <property type="entry name" value="AMP-binding_CS"/>
</dbReference>
<reference evidence="5" key="1">
    <citation type="submission" date="2023-06" db="EMBL/GenBank/DDBJ databases">
        <title>Probiogenomic evaluation and L lactic producing Weizmannia coaggulans BKMTCR2-2 from tree bark.</title>
        <authorList>
            <person name="Mahittikon J."/>
            <person name="Tanasupawat S."/>
        </authorList>
    </citation>
    <scope>NUCLEOTIDE SEQUENCE</scope>
    <source>
        <strain evidence="5">BKMTCR2-2</strain>
    </source>
</reference>
<dbReference type="RefSeq" id="WP_285957795.1">
    <property type="nucleotide sequence ID" value="NZ_JASUZX010000001.1"/>
</dbReference>
<dbReference type="InterPro" id="IPR045851">
    <property type="entry name" value="AMP-bd_C_sf"/>
</dbReference>
<gene>
    <name evidence="5" type="ORF">QN341_02325</name>
</gene>
<keyword evidence="2" id="KW-0436">Ligase</keyword>
<dbReference type="InterPro" id="IPR025110">
    <property type="entry name" value="AMP-bd_C"/>
</dbReference>
<feature type="domain" description="AMP-dependent synthetase/ligase" evidence="3">
    <location>
        <begin position="15"/>
        <end position="369"/>
    </location>
</feature>
<dbReference type="PROSITE" id="PS00455">
    <property type="entry name" value="AMP_BINDING"/>
    <property type="match status" value="1"/>
</dbReference>
<dbReference type="PANTHER" id="PTHR43201:SF5">
    <property type="entry name" value="MEDIUM-CHAIN ACYL-COA LIGASE ACSF2, MITOCHONDRIAL"/>
    <property type="match status" value="1"/>
</dbReference>
<dbReference type="AlphaFoldDB" id="A0AAW7CNE1"/>
<dbReference type="EMBL" id="JASUZX010000001">
    <property type="protein sequence ID" value="MDL5039925.1"/>
    <property type="molecule type" value="Genomic_DNA"/>
</dbReference>
<dbReference type="Pfam" id="PF13193">
    <property type="entry name" value="AMP-binding_C"/>
    <property type="match status" value="1"/>
</dbReference>
<comment type="similarity">
    <text evidence="1">Belongs to the ATP-dependent AMP-binding enzyme family.</text>
</comment>
<dbReference type="Proteomes" id="UP001223084">
    <property type="component" value="Unassembled WGS sequence"/>
</dbReference>
<organism evidence="5 6">
    <name type="scientific">Heyndrickxia coagulans</name>
    <name type="common">Weizmannia coagulans</name>
    <dbReference type="NCBI Taxonomy" id="1398"/>
    <lineage>
        <taxon>Bacteria</taxon>
        <taxon>Bacillati</taxon>
        <taxon>Bacillota</taxon>
        <taxon>Bacilli</taxon>
        <taxon>Bacillales</taxon>
        <taxon>Bacillaceae</taxon>
        <taxon>Heyndrickxia</taxon>
    </lineage>
</organism>
<proteinExistence type="inferred from homology"/>
<dbReference type="InterPro" id="IPR042099">
    <property type="entry name" value="ANL_N_sf"/>
</dbReference>